<feature type="region of interest" description="Disordered" evidence="1">
    <location>
        <begin position="330"/>
        <end position="385"/>
    </location>
</feature>
<evidence type="ECO:0000313" key="2">
    <source>
        <dbReference type="Proteomes" id="UP000504629"/>
    </source>
</evidence>
<proteinExistence type="predicted"/>
<organism evidence="2 3">
    <name type="scientific">Bombyx mandarina</name>
    <name type="common">Wild silk moth</name>
    <name type="synonym">Wild silkworm</name>
    <dbReference type="NCBI Taxonomy" id="7092"/>
    <lineage>
        <taxon>Eukaryota</taxon>
        <taxon>Metazoa</taxon>
        <taxon>Ecdysozoa</taxon>
        <taxon>Arthropoda</taxon>
        <taxon>Hexapoda</taxon>
        <taxon>Insecta</taxon>
        <taxon>Pterygota</taxon>
        <taxon>Neoptera</taxon>
        <taxon>Endopterygota</taxon>
        <taxon>Lepidoptera</taxon>
        <taxon>Glossata</taxon>
        <taxon>Ditrysia</taxon>
        <taxon>Bombycoidea</taxon>
        <taxon>Bombycidae</taxon>
        <taxon>Bombycinae</taxon>
        <taxon>Bombyx</taxon>
    </lineage>
</organism>
<feature type="compositionally biased region" description="Basic and acidic residues" evidence="1">
    <location>
        <begin position="330"/>
        <end position="341"/>
    </location>
</feature>
<evidence type="ECO:0000313" key="3">
    <source>
        <dbReference type="RefSeq" id="XP_028027641.1"/>
    </source>
</evidence>
<keyword evidence="2" id="KW-1185">Reference proteome</keyword>
<dbReference type="RefSeq" id="XP_028027641.1">
    <property type="nucleotide sequence ID" value="XM_028171840.1"/>
</dbReference>
<gene>
    <name evidence="3" type="primary">LOC114241101</name>
</gene>
<dbReference type="KEGG" id="bman:114241101"/>
<reference evidence="3" key="1">
    <citation type="submission" date="2025-08" db="UniProtKB">
        <authorList>
            <consortium name="RefSeq"/>
        </authorList>
    </citation>
    <scope>IDENTIFICATION</scope>
    <source>
        <tissue evidence="3">Silk gland</tissue>
    </source>
</reference>
<dbReference type="GeneID" id="114241101"/>
<sequence>MNSKGIEYCTRARDANTLNRICAQKHFTIDNSNVTVTPMYRHMKRPPYPKTIFDGKQRRTMIGRTENRKVINSAVPFKDKTDDRSKVTAKTRKPETLTRDTKSAEAKHDITALSNSTVSKLDVSKSKSNTTVIKVGNKVINIKESTDRREKQGVDDPKPIVSINEVAKTKSNTTKNELENKAVKINVPTNRTEKHFKTEPQSKQKTKMSNIDEDNLFAKRPITMTPTSLEDGNDNDELNDSEIQELLLRSIILDECGGPDRKIPDKQSLEVERENGLRMKKINVDTEAKPHLSTGKALAEENDYDELNDNEIKAMLSEIIVIDECGLSDMKPKETSKKTNEEQIGVKVKTDSKLRTEKSDFPTLPNKSEGAINEKSDDELSDSEIRAMLAESVVLDECGESDSE</sequence>
<protein>
    <submittedName>
        <fullName evidence="3">Uncharacterized protein LOC114241101</fullName>
    </submittedName>
</protein>
<dbReference type="AlphaFoldDB" id="A0A6J2JDS8"/>
<evidence type="ECO:0000256" key="1">
    <source>
        <dbReference type="SAM" id="MobiDB-lite"/>
    </source>
</evidence>
<name>A0A6J2JDS8_BOMMA</name>
<accession>A0A6J2JDS8</accession>
<dbReference type="Proteomes" id="UP000504629">
    <property type="component" value="Unplaced"/>
</dbReference>
<feature type="region of interest" description="Disordered" evidence="1">
    <location>
        <begin position="81"/>
        <end position="104"/>
    </location>
</feature>
<feature type="compositionally biased region" description="Basic and acidic residues" evidence="1">
    <location>
        <begin position="348"/>
        <end position="360"/>
    </location>
</feature>